<comment type="caution">
    <text evidence="2">The sequence shown here is derived from an EMBL/GenBank/DDBJ whole genome shotgun (WGS) entry which is preliminary data.</text>
</comment>
<keyword evidence="3" id="KW-1185">Reference proteome</keyword>
<name>A0A4C1WVB7_EUMVA</name>
<dbReference type="AlphaFoldDB" id="A0A4C1WVB7"/>
<sequence>MNARDRYTLIIQDVMADPQVPSGTTLPVEFVRQREKGGRKRPRLITGRAAHAAGRGLRRETCVCKRFVGQYSGGRINSPEEWNTAPRPILSPVRMAKPPQYTSFYSSYYIFLQTTPLSSLRSYIYLSQTLHTYSRRRDRILTALILLLFSSAIPSFHYRT</sequence>
<evidence type="ECO:0000313" key="3">
    <source>
        <dbReference type="Proteomes" id="UP000299102"/>
    </source>
</evidence>
<organism evidence="2 3">
    <name type="scientific">Eumeta variegata</name>
    <name type="common">Bagworm moth</name>
    <name type="synonym">Eumeta japonica</name>
    <dbReference type="NCBI Taxonomy" id="151549"/>
    <lineage>
        <taxon>Eukaryota</taxon>
        <taxon>Metazoa</taxon>
        <taxon>Ecdysozoa</taxon>
        <taxon>Arthropoda</taxon>
        <taxon>Hexapoda</taxon>
        <taxon>Insecta</taxon>
        <taxon>Pterygota</taxon>
        <taxon>Neoptera</taxon>
        <taxon>Endopterygota</taxon>
        <taxon>Lepidoptera</taxon>
        <taxon>Glossata</taxon>
        <taxon>Ditrysia</taxon>
        <taxon>Tineoidea</taxon>
        <taxon>Psychidae</taxon>
        <taxon>Oiketicinae</taxon>
        <taxon>Eumeta</taxon>
    </lineage>
</organism>
<keyword evidence="1" id="KW-1133">Transmembrane helix</keyword>
<dbReference type="EMBL" id="BGZK01000655">
    <property type="protein sequence ID" value="GBP54843.1"/>
    <property type="molecule type" value="Genomic_DNA"/>
</dbReference>
<evidence type="ECO:0000313" key="2">
    <source>
        <dbReference type="EMBL" id="GBP54843.1"/>
    </source>
</evidence>
<evidence type="ECO:0000256" key="1">
    <source>
        <dbReference type="SAM" id="Phobius"/>
    </source>
</evidence>
<keyword evidence="1" id="KW-0472">Membrane</keyword>
<keyword evidence="1" id="KW-0812">Transmembrane</keyword>
<reference evidence="2 3" key="1">
    <citation type="journal article" date="2019" name="Commun. Biol.">
        <title>The bagworm genome reveals a unique fibroin gene that provides high tensile strength.</title>
        <authorList>
            <person name="Kono N."/>
            <person name="Nakamura H."/>
            <person name="Ohtoshi R."/>
            <person name="Tomita M."/>
            <person name="Numata K."/>
            <person name="Arakawa K."/>
        </authorList>
    </citation>
    <scope>NUCLEOTIDE SEQUENCE [LARGE SCALE GENOMIC DNA]</scope>
</reference>
<protein>
    <submittedName>
        <fullName evidence="2">Uncharacterized protein</fullName>
    </submittedName>
</protein>
<feature type="transmembrane region" description="Helical" evidence="1">
    <location>
        <begin position="140"/>
        <end position="158"/>
    </location>
</feature>
<accession>A0A4C1WVB7</accession>
<dbReference type="Proteomes" id="UP000299102">
    <property type="component" value="Unassembled WGS sequence"/>
</dbReference>
<proteinExistence type="predicted"/>
<gene>
    <name evidence="2" type="ORF">EVAR_87917_1</name>
</gene>